<proteinExistence type="predicted"/>
<dbReference type="CDD" id="cd07067">
    <property type="entry name" value="HP_PGM_like"/>
    <property type="match status" value="1"/>
</dbReference>
<evidence type="ECO:0000313" key="2">
    <source>
        <dbReference type="Proteomes" id="UP001501470"/>
    </source>
</evidence>
<dbReference type="SUPFAM" id="SSF53254">
    <property type="entry name" value="Phosphoglycerate mutase-like"/>
    <property type="match status" value="1"/>
</dbReference>
<dbReference type="EMBL" id="BAAAQD010000042">
    <property type="protein sequence ID" value="GAA1569670.1"/>
    <property type="molecule type" value="Genomic_DNA"/>
</dbReference>
<dbReference type="InterPro" id="IPR013078">
    <property type="entry name" value="His_Pase_superF_clade-1"/>
</dbReference>
<dbReference type="Gene3D" id="3.40.50.1240">
    <property type="entry name" value="Phosphoglycerate mutase-like"/>
    <property type="match status" value="1"/>
</dbReference>
<dbReference type="SMART" id="SM00855">
    <property type="entry name" value="PGAM"/>
    <property type="match status" value="1"/>
</dbReference>
<dbReference type="RefSeq" id="WP_344513976.1">
    <property type="nucleotide sequence ID" value="NZ_BAAAQD010000042.1"/>
</dbReference>
<keyword evidence="2" id="KW-1185">Reference proteome</keyword>
<dbReference type="PANTHER" id="PTHR48100:SF1">
    <property type="entry name" value="HISTIDINE PHOSPHATASE FAMILY PROTEIN-RELATED"/>
    <property type="match status" value="1"/>
</dbReference>
<accession>A0ABN2D5P3</accession>
<comment type="caution">
    <text evidence="1">The sequence shown here is derived from an EMBL/GenBank/DDBJ whole genome shotgun (WGS) entry which is preliminary data.</text>
</comment>
<dbReference type="InterPro" id="IPR029033">
    <property type="entry name" value="His_PPase_superfam"/>
</dbReference>
<dbReference type="InterPro" id="IPR050275">
    <property type="entry name" value="PGM_Phosphatase"/>
</dbReference>
<dbReference type="Pfam" id="PF00300">
    <property type="entry name" value="His_Phos_1"/>
    <property type="match status" value="1"/>
</dbReference>
<evidence type="ECO:0000313" key="1">
    <source>
        <dbReference type="EMBL" id="GAA1569670.1"/>
    </source>
</evidence>
<dbReference type="PANTHER" id="PTHR48100">
    <property type="entry name" value="BROAD-SPECIFICITY PHOSPHATASE YOR283W-RELATED"/>
    <property type="match status" value="1"/>
</dbReference>
<gene>
    <name evidence="1" type="primary">gpmB</name>
    <name evidence="1" type="ORF">GCM10009827_109340</name>
</gene>
<reference evidence="1 2" key="1">
    <citation type="journal article" date="2019" name="Int. J. Syst. Evol. Microbiol.">
        <title>The Global Catalogue of Microorganisms (GCM) 10K type strain sequencing project: providing services to taxonomists for standard genome sequencing and annotation.</title>
        <authorList>
            <consortium name="The Broad Institute Genomics Platform"/>
            <consortium name="The Broad Institute Genome Sequencing Center for Infectious Disease"/>
            <person name="Wu L."/>
            <person name="Ma J."/>
        </authorList>
    </citation>
    <scope>NUCLEOTIDE SEQUENCE [LARGE SCALE GENOMIC DNA]</scope>
    <source>
        <strain evidence="1 2">JCM 15933</strain>
    </source>
</reference>
<sequence length="205" mass="21770">MNTVTLARHGRTAWHAPNRYTGRSDIALDDVGVRQAQTLARWAAGRGYAALACSDLRRSVDTAAAVAATTGLVPATDPRLRELDFGIAEGHTLAELDPAVAERFTVDPVTHHFPGGEHPALAVDRFHAGLAALAARVPQGSALVVAHSTIIRLVVCAALGLPLAQYRRRLPALDPVAVTTLRLFEDGVPVALLAYNVPVSEGWQP</sequence>
<organism evidence="1 2">
    <name type="scientific">Dactylosporangium maewongense</name>
    <dbReference type="NCBI Taxonomy" id="634393"/>
    <lineage>
        <taxon>Bacteria</taxon>
        <taxon>Bacillati</taxon>
        <taxon>Actinomycetota</taxon>
        <taxon>Actinomycetes</taxon>
        <taxon>Micromonosporales</taxon>
        <taxon>Micromonosporaceae</taxon>
        <taxon>Dactylosporangium</taxon>
    </lineage>
</organism>
<dbReference type="Proteomes" id="UP001501470">
    <property type="component" value="Unassembled WGS sequence"/>
</dbReference>
<protein>
    <submittedName>
        <fullName evidence="1">2,3-diphosphoglycerate-dependent phosphoglycerate mutase GpmB</fullName>
    </submittedName>
</protein>
<name>A0ABN2D5P3_9ACTN</name>